<keyword evidence="2" id="KW-0548">Nucleotidyltransferase</keyword>
<dbReference type="Proteomes" id="UP001604336">
    <property type="component" value="Unassembled WGS sequence"/>
</dbReference>
<name>A0ABD1SZE1_9LAMI</name>
<proteinExistence type="predicted"/>
<sequence>MTNHHAPAIPVPTSDWLCTSSWLVPDEHCYAGVTIRAARLQPGDVVPALIPLLQPLRDLAKMRTPLQKKLKKDHKWNWTKDDSNYVRKIKAKLKNLPPLYHPYKDDKMIIETDASHEFWGAALKAVTDENEEKLCNYASGTFNTAEKNYHINEKEILAMRKGYYKI</sequence>
<organism evidence="2 3">
    <name type="scientific">Abeliophyllum distichum</name>
    <dbReference type="NCBI Taxonomy" id="126358"/>
    <lineage>
        <taxon>Eukaryota</taxon>
        <taxon>Viridiplantae</taxon>
        <taxon>Streptophyta</taxon>
        <taxon>Embryophyta</taxon>
        <taxon>Tracheophyta</taxon>
        <taxon>Spermatophyta</taxon>
        <taxon>Magnoliopsida</taxon>
        <taxon>eudicotyledons</taxon>
        <taxon>Gunneridae</taxon>
        <taxon>Pentapetalae</taxon>
        <taxon>asterids</taxon>
        <taxon>lamiids</taxon>
        <taxon>Lamiales</taxon>
        <taxon>Oleaceae</taxon>
        <taxon>Forsythieae</taxon>
        <taxon>Abeliophyllum</taxon>
    </lineage>
</organism>
<comment type="caution">
    <text evidence="2">The sequence shown here is derived from an EMBL/GenBank/DDBJ whole genome shotgun (WGS) entry which is preliminary data.</text>
</comment>
<dbReference type="PANTHER" id="PTHR33064">
    <property type="entry name" value="POL PROTEIN"/>
    <property type="match status" value="1"/>
</dbReference>
<dbReference type="GO" id="GO:0003964">
    <property type="term" value="F:RNA-directed DNA polymerase activity"/>
    <property type="evidence" value="ECO:0007669"/>
    <property type="project" value="UniProtKB-KW"/>
</dbReference>
<dbReference type="AlphaFoldDB" id="A0ABD1SZE1"/>
<protein>
    <submittedName>
        <fullName evidence="2">RNA-directed DNA polymerase</fullName>
    </submittedName>
</protein>
<dbReference type="InterPro" id="IPR043502">
    <property type="entry name" value="DNA/RNA_pol_sf"/>
</dbReference>
<evidence type="ECO:0000259" key="1">
    <source>
        <dbReference type="Pfam" id="PF17919"/>
    </source>
</evidence>
<dbReference type="Pfam" id="PF17919">
    <property type="entry name" value="RT_RNaseH_2"/>
    <property type="match status" value="1"/>
</dbReference>
<dbReference type="SUPFAM" id="SSF56672">
    <property type="entry name" value="DNA/RNA polymerases"/>
    <property type="match status" value="1"/>
</dbReference>
<accession>A0ABD1SZE1</accession>
<gene>
    <name evidence="2" type="ORF">Adt_21440</name>
</gene>
<feature type="domain" description="Reverse transcriptase/retrotransposon-derived protein RNase H-like" evidence="1">
    <location>
        <begin position="78"/>
        <end position="162"/>
    </location>
</feature>
<reference evidence="3" key="1">
    <citation type="submission" date="2024-07" db="EMBL/GenBank/DDBJ databases">
        <title>Two chromosome-level genome assemblies of Korean endemic species Abeliophyllum distichum and Forsythia ovata (Oleaceae).</title>
        <authorList>
            <person name="Jang H."/>
        </authorList>
    </citation>
    <scope>NUCLEOTIDE SEQUENCE [LARGE SCALE GENOMIC DNA]</scope>
</reference>
<dbReference type="EMBL" id="JBFOLK010000006">
    <property type="protein sequence ID" value="KAL2505819.1"/>
    <property type="molecule type" value="Genomic_DNA"/>
</dbReference>
<dbReference type="InterPro" id="IPR041577">
    <property type="entry name" value="RT_RNaseH_2"/>
</dbReference>
<keyword evidence="2" id="KW-0695">RNA-directed DNA polymerase</keyword>
<keyword evidence="3" id="KW-1185">Reference proteome</keyword>
<dbReference type="PANTHER" id="PTHR33064:SF37">
    <property type="entry name" value="RIBONUCLEASE H"/>
    <property type="match status" value="1"/>
</dbReference>
<keyword evidence="2" id="KW-0808">Transferase</keyword>
<evidence type="ECO:0000313" key="2">
    <source>
        <dbReference type="EMBL" id="KAL2505819.1"/>
    </source>
</evidence>
<dbReference type="InterPro" id="IPR051320">
    <property type="entry name" value="Viral_Replic_Matur_Polypro"/>
</dbReference>
<evidence type="ECO:0000313" key="3">
    <source>
        <dbReference type="Proteomes" id="UP001604336"/>
    </source>
</evidence>